<dbReference type="Proteomes" id="UP001549921">
    <property type="component" value="Unassembled WGS sequence"/>
</dbReference>
<keyword evidence="6" id="KW-0812">Transmembrane</keyword>
<evidence type="ECO:0000256" key="6">
    <source>
        <dbReference type="SAM" id="Phobius"/>
    </source>
</evidence>
<organism evidence="8 9">
    <name type="scientific">Loxostege sticticalis</name>
    <name type="common">Beet webworm moth</name>
    <dbReference type="NCBI Taxonomy" id="481309"/>
    <lineage>
        <taxon>Eukaryota</taxon>
        <taxon>Metazoa</taxon>
        <taxon>Ecdysozoa</taxon>
        <taxon>Arthropoda</taxon>
        <taxon>Hexapoda</taxon>
        <taxon>Insecta</taxon>
        <taxon>Pterygota</taxon>
        <taxon>Neoptera</taxon>
        <taxon>Endopterygota</taxon>
        <taxon>Lepidoptera</taxon>
        <taxon>Glossata</taxon>
        <taxon>Ditrysia</taxon>
        <taxon>Pyraloidea</taxon>
        <taxon>Crambidae</taxon>
        <taxon>Pyraustinae</taxon>
        <taxon>Loxostege</taxon>
    </lineage>
</organism>
<keyword evidence="6" id="KW-1133">Transmembrane helix</keyword>
<evidence type="ECO:0000256" key="2">
    <source>
        <dbReference type="ARBA" id="ARBA00022771"/>
    </source>
</evidence>
<dbReference type="AlphaFoldDB" id="A0ABD0TJW6"/>
<proteinExistence type="predicted"/>
<dbReference type="PROSITE" id="PS50950">
    <property type="entry name" value="ZF_THAP"/>
    <property type="match status" value="1"/>
</dbReference>
<keyword evidence="6" id="KW-0472">Membrane</keyword>
<dbReference type="InterPro" id="IPR038441">
    <property type="entry name" value="THAP_Znf_sf"/>
</dbReference>
<gene>
    <name evidence="8" type="ORF">ABMA28_013891</name>
</gene>
<dbReference type="GO" id="GO:0008270">
    <property type="term" value="F:zinc ion binding"/>
    <property type="evidence" value="ECO:0007669"/>
    <property type="project" value="UniProtKB-KW"/>
</dbReference>
<evidence type="ECO:0000313" key="9">
    <source>
        <dbReference type="Proteomes" id="UP001549921"/>
    </source>
</evidence>
<evidence type="ECO:0000256" key="5">
    <source>
        <dbReference type="PROSITE-ProRule" id="PRU00309"/>
    </source>
</evidence>
<feature type="transmembrane region" description="Helical" evidence="6">
    <location>
        <begin position="82"/>
        <end position="102"/>
    </location>
</feature>
<evidence type="ECO:0000256" key="3">
    <source>
        <dbReference type="ARBA" id="ARBA00022833"/>
    </source>
</evidence>
<keyword evidence="2 5" id="KW-0863">Zinc-finger</keyword>
<accession>A0ABD0TJW6</accession>
<keyword evidence="1" id="KW-0479">Metal-binding</keyword>
<dbReference type="PANTHER" id="PTHR46927">
    <property type="entry name" value="AGAP005574-PA"/>
    <property type="match status" value="1"/>
</dbReference>
<evidence type="ECO:0000313" key="8">
    <source>
        <dbReference type="EMBL" id="KAL0849633.1"/>
    </source>
</evidence>
<evidence type="ECO:0000259" key="7">
    <source>
        <dbReference type="PROSITE" id="PS50950"/>
    </source>
</evidence>
<comment type="caution">
    <text evidence="8">The sequence shown here is derived from an EMBL/GenBank/DDBJ whole genome shotgun (WGS) entry which is preliminary data.</text>
</comment>
<protein>
    <recommendedName>
        <fullName evidence="7">THAP-type domain-containing protein</fullName>
    </recommendedName>
</protein>
<dbReference type="InterPro" id="IPR006612">
    <property type="entry name" value="THAP_Znf"/>
</dbReference>
<dbReference type="EMBL" id="JBEDNZ010000004">
    <property type="protein sequence ID" value="KAL0849633.1"/>
    <property type="molecule type" value="Genomic_DNA"/>
</dbReference>
<name>A0ABD0TJW6_LOXSC</name>
<dbReference type="SUPFAM" id="SSF57716">
    <property type="entry name" value="Glucocorticoid receptor-like (DNA-binding domain)"/>
    <property type="match status" value="1"/>
</dbReference>
<feature type="domain" description="THAP-type" evidence="7">
    <location>
        <begin position="1"/>
        <end position="88"/>
    </location>
</feature>
<evidence type="ECO:0000256" key="4">
    <source>
        <dbReference type="ARBA" id="ARBA00023125"/>
    </source>
</evidence>
<reference evidence="8 9" key="1">
    <citation type="submission" date="2024-06" db="EMBL/GenBank/DDBJ databases">
        <title>A chromosome-level genome assembly of beet webworm, Loxostege sticticalis.</title>
        <authorList>
            <person name="Zhang Y."/>
        </authorList>
    </citation>
    <scope>NUCLEOTIDE SEQUENCE [LARGE SCALE GENOMIC DNA]</scope>
    <source>
        <strain evidence="8">AQ028</strain>
        <tissue evidence="8">Male pupae</tissue>
    </source>
</reference>
<evidence type="ECO:0000256" key="1">
    <source>
        <dbReference type="ARBA" id="ARBA00022723"/>
    </source>
</evidence>
<feature type="transmembrane region" description="Helical" evidence="6">
    <location>
        <begin position="183"/>
        <end position="201"/>
    </location>
</feature>
<dbReference type="InterPro" id="IPR052224">
    <property type="entry name" value="THAP_domain_protein"/>
</dbReference>
<dbReference type="Pfam" id="PF05485">
    <property type="entry name" value="THAP"/>
    <property type="match status" value="1"/>
</dbReference>
<keyword evidence="3" id="KW-0862">Zinc</keyword>
<sequence length="205" mass="24190">MLSCVVKWCKNNTSSQKKCQGITFHRFPTGNEPWNDDWTRIIRNCRGQEDWSASKSSVVCSIHFEQNDLYTTSKGRRRLVTYATRIKLFIFTTVHICMYISFKTKNKQKRKLNVKKRKNSGRLSTFRRLPARAPGGSTCARVFADASVRSRKTSIRCPLISSPKLNRLKYFFNRLQKKRRFSIRPYIYFFYVCSPISLPFMNRSR</sequence>
<dbReference type="GO" id="GO:0003677">
    <property type="term" value="F:DNA binding"/>
    <property type="evidence" value="ECO:0007669"/>
    <property type="project" value="UniProtKB-UniRule"/>
</dbReference>
<keyword evidence="4 5" id="KW-0238">DNA-binding</keyword>
<dbReference type="Gene3D" id="6.20.210.20">
    <property type="entry name" value="THAP domain"/>
    <property type="match status" value="1"/>
</dbReference>
<dbReference type="PANTHER" id="PTHR46927:SF3">
    <property type="entry name" value="THAP-TYPE DOMAIN-CONTAINING PROTEIN"/>
    <property type="match status" value="1"/>
</dbReference>